<keyword evidence="1" id="KW-0436">Ligase</keyword>
<keyword evidence="2" id="KW-1185">Reference proteome</keyword>
<dbReference type="Proteomes" id="UP001501509">
    <property type="component" value="Unassembled WGS sequence"/>
</dbReference>
<dbReference type="RefSeq" id="WP_344546888.1">
    <property type="nucleotide sequence ID" value="NZ_BAAATD010000011.1"/>
</dbReference>
<name>A0ABN3QEP0_9ACTN</name>
<gene>
    <name evidence="1" type="ORF">GCM10010411_71370</name>
</gene>
<dbReference type="Pfam" id="PF13563">
    <property type="entry name" value="2_5_RNA_ligase2"/>
    <property type="match status" value="1"/>
</dbReference>
<dbReference type="InterPro" id="IPR009097">
    <property type="entry name" value="Cyclic_Pdiesterase"/>
</dbReference>
<proteinExistence type="predicted"/>
<sequence>MAIPIPEPYGSELQRRRRSFGDPLASAIPTHITLLPPTEVGDGDLDAIENYLRLIATAEHPFRILLRGTGTFRPVSPVVFVAVAEGIAGCERVQRQVLAGPLSRELDFPYHPHVTVAHHLPEEAMDRAFKELAGYEAEFEVWGFSLYEHGDDGVWRPRRDFVFDGGGPGDGAVRNVII</sequence>
<comment type="caution">
    <text evidence="1">The sequence shown here is derived from an EMBL/GenBank/DDBJ whole genome shotgun (WGS) entry which is preliminary data.</text>
</comment>
<dbReference type="EMBL" id="BAAATD010000011">
    <property type="protein sequence ID" value="GAA2624572.1"/>
    <property type="molecule type" value="Genomic_DNA"/>
</dbReference>
<evidence type="ECO:0000313" key="1">
    <source>
        <dbReference type="EMBL" id="GAA2624572.1"/>
    </source>
</evidence>
<reference evidence="1 2" key="1">
    <citation type="journal article" date="2019" name="Int. J. Syst. Evol. Microbiol.">
        <title>The Global Catalogue of Microorganisms (GCM) 10K type strain sequencing project: providing services to taxonomists for standard genome sequencing and annotation.</title>
        <authorList>
            <consortium name="The Broad Institute Genomics Platform"/>
            <consortium name="The Broad Institute Genome Sequencing Center for Infectious Disease"/>
            <person name="Wu L."/>
            <person name="Ma J."/>
        </authorList>
    </citation>
    <scope>NUCLEOTIDE SEQUENCE [LARGE SCALE GENOMIC DNA]</scope>
    <source>
        <strain evidence="1 2">JCM 6833</strain>
    </source>
</reference>
<protein>
    <submittedName>
        <fullName evidence="1">2'-5' RNA ligase family protein</fullName>
    </submittedName>
</protein>
<evidence type="ECO:0000313" key="2">
    <source>
        <dbReference type="Proteomes" id="UP001501509"/>
    </source>
</evidence>
<accession>A0ABN3QEP0</accession>
<dbReference type="Gene3D" id="3.90.1140.10">
    <property type="entry name" value="Cyclic phosphodiesterase"/>
    <property type="match status" value="1"/>
</dbReference>
<dbReference type="GO" id="GO:0016874">
    <property type="term" value="F:ligase activity"/>
    <property type="evidence" value="ECO:0007669"/>
    <property type="project" value="UniProtKB-KW"/>
</dbReference>
<organism evidence="1 2">
    <name type="scientific">Actinomadura fulvescens</name>
    <dbReference type="NCBI Taxonomy" id="46160"/>
    <lineage>
        <taxon>Bacteria</taxon>
        <taxon>Bacillati</taxon>
        <taxon>Actinomycetota</taxon>
        <taxon>Actinomycetes</taxon>
        <taxon>Streptosporangiales</taxon>
        <taxon>Thermomonosporaceae</taxon>
        <taxon>Actinomadura</taxon>
    </lineage>
</organism>
<dbReference type="SUPFAM" id="SSF55144">
    <property type="entry name" value="LigT-like"/>
    <property type="match status" value="1"/>
</dbReference>
<dbReference type="PANTHER" id="PTHR40037">
    <property type="entry name" value="PHOSPHOESTERASE YJCG-RELATED"/>
    <property type="match status" value="1"/>
</dbReference>
<dbReference type="InterPro" id="IPR050580">
    <property type="entry name" value="2H_phosphoesterase_YjcG-like"/>
</dbReference>
<dbReference type="PANTHER" id="PTHR40037:SF1">
    <property type="entry name" value="PHOSPHOESTERASE SAOUHSC_00951-RELATED"/>
    <property type="match status" value="1"/>
</dbReference>